<feature type="compositionally biased region" description="Basic and acidic residues" evidence="8">
    <location>
        <begin position="43"/>
        <end position="54"/>
    </location>
</feature>
<gene>
    <name evidence="10" type="primary">WBGene00099366</name>
</gene>
<accession>A0A2A6B8W7</accession>
<keyword evidence="6" id="KW-0862">Zinc</keyword>
<evidence type="ECO:0000256" key="3">
    <source>
        <dbReference type="ARBA" id="ARBA00022670"/>
    </source>
</evidence>
<dbReference type="GO" id="GO:0004222">
    <property type="term" value="F:metalloendopeptidase activity"/>
    <property type="evidence" value="ECO:0000318"/>
    <property type="project" value="GO_Central"/>
</dbReference>
<feature type="compositionally biased region" description="Low complexity" evidence="8">
    <location>
        <begin position="33"/>
        <end position="42"/>
    </location>
</feature>
<keyword evidence="9" id="KW-0472">Membrane</keyword>
<accession>A0A8R1U7E8</accession>
<evidence type="ECO:0000256" key="5">
    <source>
        <dbReference type="ARBA" id="ARBA00022801"/>
    </source>
</evidence>
<dbReference type="PRINTS" id="PR00786">
    <property type="entry name" value="NEPRILYSIN"/>
</dbReference>
<keyword evidence="9" id="KW-0812">Transmembrane</keyword>
<evidence type="ECO:0000256" key="7">
    <source>
        <dbReference type="ARBA" id="ARBA00023049"/>
    </source>
</evidence>
<dbReference type="AlphaFoldDB" id="A0A2A6B8W7"/>
<evidence type="ECO:0000256" key="4">
    <source>
        <dbReference type="ARBA" id="ARBA00022723"/>
    </source>
</evidence>
<dbReference type="InterPro" id="IPR042089">
    <property type="entry name" value="Peptidase_M13_dom_2"/>
</dbReference>
<keyword evidence="4" id="KW-0479">Metal-binding</keyword>
<dbReference type="InterPro" id="IPR000718">
    <property type="entry name" value="Peptidase_M13"/>
</dbReference>
<evidence type="ECO:0000256" key="1">
    <source>
        <dbReference type="ARBA" id="ARBA00001947"/>
    </source>
</evidence>
<dbReference type="Proteomes" id="UP000005239">
    <property type="component" value="Unassembled WGS sequence"/>
</dbReference>
<keyword evidence="3" id="KW-0645">Protease</keyword>
<evidence type="ECO:0000256" key="9">
    <source>
        <dbReference type="SAM" id="Phobius"/>
    </source>
</evidence>
<dbReference type="PROSITE" id="PS51885">
    <property type="entry name" value="NEPRILYSIN"/>
    <property type="match status" value="1"/>
</dbReference>
<feature type="transmembrane region" description="Helical" evidence="9">
    <location>
        <begin position="72"/>
        <end position="97"/>
    </location>
</feature>
<comment type="cofactor">
    <cofactor evidence="1">
        <name>Zn(2+)</name>
        <dbReference type="ChEBI" id="CHEBI:29105"/>
    </cofactor>
</comment>
<evidence type="ECO:0000256" key="6">
    <source>
        <dbReference type="ARBA" id="ARBA00022833"/>
    </source>
</evidence>
<dbReference type="GO" id="GO:0016485">
    <property type="term" value="P:protein processing"/>
    <property type="evidence" value="ECO:0000318"/>
    <property type="project" value="GO_Central"/>
</dbReference>
<dbReference type="InterPro" id="IPR018497">
    <property type="entry name" value="Peptidase_M13_C"/>
</dbReference>
<dbReference type="EnsemblMetazoa" id="PPA09812.1">
    <property type="protein sequence ID" value="PPA09812.1"/>
    <property type="gene ID" value="WBGene00099366"/>
</dbReference>
<dbReference type="GO" id="GO:0046872">
    <property type="term" value="F:metal ion binding"/>
    <property type="evidence" value="ECO:0007669"/>
    <property type="project" value="UniProtKB-KW"/>
</dbReference>
<keyword evidence="9" id="KW-1133">Transmembrane helix</keyword>
<dbReference type="PANTHER" id="PTHR11733">
    <property type="entry name" value="ZINC METALLOPROTEASE FAMILY M13 NEPRILYSIN-RELATED"/>
    <property type="match status" value="1"/>
</dbReference>
<feature type="region of interest" description="Disordered" evidence="8">
    <location>
        <begin position="29"/>
        <end position="54"/>
    </location>
</feature>
<sequence>MSGLLLMPVQYGAPSTSYQDDESLCSSRQGLIRSQRSSTSTTPEERTALKRDAESTYQDSPFTSLRLSRKRLLIFTLVLISLLVLSSLFTAITMHSLSSSTCTSLSCVTAAETLRRKSAASAAPKNHSISPCDDFYEYACAGWDESTRIRAARGSDWNVLLETSFNTHDKITSMFGRLMVNPLAMKDLTKYQLQALTTYATCMRESIEDATEALLQVYKEFGGWLSTAQDQTPIEESLLSAYRTNAVSLFNINAQIDAKDIRSHTVLTMEEAVPFIGSPSVYGAMPAFSVNDLLSGRLDKHWVKSVLFAAGHELGQQLGMHETTEFREALAQAVLLDYKITRCSPSLDLERSGPVVQWRTTVGELRTFDDLFDFRYFLKIFIGREVSARTEIVIGPGREYFMKLMTVLREYSTPEGQKIIRDYIKFKQLFLLSIHSGKLVQSKELGGLETLRILYTGDDDRSVQCINRVGMANQLGFASLLERYWAPHLQENMDNARKIGESMRREYIDALRKSTVIDEADRAAMIDKAERIRIRVAVPEAARDVDSLEEEYSMIPNGNDTTRPWAIFFTTVMGNRHWKRTADFGKPVNRNEWPVDTNPFNHNVHYNYETNSILFPIIWSLEQYLDSRLSSLFSFAGFGSIIGHEMTHAFDFKGRNFGSTGVDRNLTVGRTSRNFEAKQQCFLDQYTELGELRITEDVLAENLADNVAIRLAYKAWKAQDELAKKRLPGVDLTSDQAFFTAYAQNWCSVSKGASGTHSVGKLRVLGPLQNSRHFAEAFSCPIGSPMNPAKKCSLW</sequence>
<keyword evidence="11" id="KW-1185">Reference proteome</keyword>
<evidence type="ECO:0000256" key="8">
    <source>
        <dbReference type="SAM" id="MobiDB-lite"/>
    </source>
</evidence>
<organism evidence="10 11">
    <name type="scientific">Pristionchus pacificus</name>
    <name type="common">Parasitic nematode worm</name>
    <dbReference type="NCBI Taxonomy" id="54126"/>
    <lineage>
        <taxon>Eukaryota</taxon>
        <taxon>Metazoa</taxon>
        <taxon>Ecdysozoa</taxon>
        <taxon>Nematoda</taxon>
        <taxon>Chromadorea</taxon>
        <taxon>Rhabditida</taxon>
        <taxon>Rhabditina</taxon>
        <taxon>Diplogasteromorpha</taxon>
        <taxon>Diplogasteroidea</taxon>
        <taxon>Neodiplogasteridae</taxon>
        <taxon>Pristionchus</taxon>
    </lineage>
</organism>
<dbReference type="OrthoDB" id="6475849at2759"/>
<dbReference type="Pfam" id="PF05649">
    <property type="entry name" value="Peptidase_M13_N"/>
    <property type="match status" value="1"/>
</dbReference>
<evidence type="ECO:0000256" key="2">
    <source>
        <dbReference type="ARBA" id="ARBA00007357"/>
    </source>
</evidence>
<dbReference type="SUPFAM" id="SSF55486">
    <property type="entry name" value="Metalloproteases ('zincins'), catalytic domain"/>
    <property type="match status" value="1"/>
</dbReference>
<comment type="similarity">
    <text evidence="2">Belongs to the peptidase M13 family.</text>
</comment>
<dbReference type="InterPro" id="IPR008753">
    <property type="entry name" value="Peptidase_M13_N"/>
</dbReference>
<proteinExistence type="inferred from homology"/>
<dbReference type="InterPro" id="IPR024079">
    <property type="entry name" value="MetalloPept_cat_dom_sf"/>
</dbReference>
<dbReference type="Gene3D" id="3.40.390.10">
    <property type="entry name" value="Collagenase (Catalytic Domain)"/>
    <property type="match status" value="1"/>
</dbReference>
<reference evidence="10" key="2">
    <citation type="submission" date="2022-06" db="UniProtKB">
        <authorList>
            <consortium name="EnsemblMetazoa"/>
        </authorList>
    </citation>
    <scope>IDENTIFICATION</scope>
    <source>
        <strain evidence="10">PS312</strain>
    </source>
</reference>
<dbReference type="Pfam" id="PF01431">
    <property type="entry name" value="Peptidase_M13"/>
    <property type="match status" value="1"/>
</dbReference>
<reference evidence="11" key="1">
    <citation type="journal article" date="2008" name="Nat. Genet.">
        <title>The Pristionchus pacificus genome provides a unique perspective on nematode lifestyle and parasitism.</title>
        <authorList>
            <person name="Dieterich C."/>
            <person name="Clifton S.W."/>
            <person name="Schuster L.N."/>
            <person name="Chinwalla A."/>
            <person name="Delehaunty K."/>
            <person name="Dinkelacker I."/>
            <person name="Fulton L."/>
            <person name="Fulton R."/>
            <person name="Godfrey J."/>
            <person name="Minx P."/>
            <person name="Mitreva M."/>
            <person name="Roeseler W."/>
            <person name="Tian H."/>
            <person name="Witte H."/>
            <person name="Yang S.P."/>
            <person name="Wilson R.K."/>
            <person name="Sommer R.J."/>
        </authorList>
    </citation>
    <scope>NUCLEOTIDE SEQUENCE [LARGE SCALE GENOMIC DNA]</scope>
    <source>
        <strain evidence="11">PS312</strain>
    </source>
</reference>
<keyword evidence="5" id="KW-0378">Hydrolase</keyword>
<evidence type="ECO:0000313" key="11">
    <source>
        <dbReference type="Proteomes" id="UP000005239"/>
    </source>
</evidence>
<name>A0A2A6B8W7_PRIPA</name>
<keyword evidence="7" id="KW-0482">Metalloprotease</keyword>
<dbReference type="Gene3D" id="1.10.1380.10">
    <property type="entry name" value="Neutral endopeptidase , domain2"/>
    <property type="match status" value="1"/>
</dbReference>
<dbReference type="CDD" id="cd08662">
    <property type="entry name" value="M13"/>
    <property type="match status" value="1"/>
</dbReference>
<protein>
    <submittedName>
        <fullName evidence="10">Peptidase</fullName>
    </submittedName>
</protein>
<dbReference type="PANTHER" id="PTHR11733:SF133">
    <property type="entry name" value="PHOSPHATE-REGULATING NEUTRAL ENDOPEPTIDASE PHEX"/>
    <property type="match status" value="1"/>
</dbReference>
<dbReference type="GO" id="GO:0005886">
    <property type="term" value="C:plasma membrane"/>
    <property type="evidence" value="ECO:0000318"/>
    <property type="project" value="GO_Central"/>
</dbReference>
<evidence type="ECO:0000313" key="10">
    <source>
        <dbReference type="EnsemblMetazoa" id="PPA09812.1"/>
    </source>
</evidence>